<dbReference type="AlphaFoldDB" id="A0A6M3IJG2"/>
<dbReference type="InterPro" id="IPR035198">
    <property type="entry name" value="SU10_MCP"/>
</dbReference>
<dbReference type="EMBL" id="MT142317">
    <property type="protein sequence ID" value="QJA78043.1"/>
    <property type="molecule type" value="Genomic_DNA"/>
</dbReference>
<reference evidence="1" key="1">
    <citation type="submission" date="2020-03" db="EMBL/GenBank/DDBJ databases">
        <title>The deep terrestrial virosphere.</title>
        <authorList>
            <person name="Holmfeldt K."/>
            <person name="Nilsson E."/>
            <person name="Simone D."/>
            <person name="Lopez-Fernandez M."/>
            <person name="Wu X."/>
            <person name="de Brujin I."/>
            <person name="Lundin D."/>
            <person name="Andersson A."/>
            <person name="Bertilsson S."/>
            <person name="Dopson M."/>
        </authorList>
    </citation>
    <scope>NUCLEOTIDE SEQUENCE</scope>
    <source>
        <strain evidence="2">MM415A01152</strain>
        <strain evidence="1">MM415B01692</strain>
    </source>
</reference>
<proteinExistence type="predicted"/>
<sequence length="315" mass="34620">MIKILNWLFLVTDEELRTYGDVSRKEDVLGLVEILTAKETYFLNNLGKTAAKDMVHITLTDSLRTAASAAVAEGGDYTMGAKTTPSRLTNVIQIIAIPFAVTRSQQQIQKHTGENELSRQTTKALMDWGNAAEFDLVRSTWASGVSGTTPKMSGILEAISLAQTYSAQTSGTAWSATILSAMMQDSYDDSNGDVATDIFLGSYLRNVMDTFTQKNQTTVYSDDVAKIRNATTTYSTSFGDLVVHNHRYLNQSGDTTGRALVLRPDKLKIAYLERPFIDNGLARSGDYDKRAVVGKLTIEIRNQTGHVFQDGFNIG</sequence>
<organism evidence="1">
    <name type="scientific">viral metagenome</name>
    <dbReference type="NCBI Taxonomy" id="1070528"/>
    <lineage>
        <taxon>unclassified sequences</taxon>
        <taxon>metagenomes</taxon>
        <taxon>organismal metagenomes</taxon>
    </lineage>
</organism>
<accession>A0A6M3IJG2</accession>
<evidence type="ECO:0000313" key="1">
    <source>
        <dbReference type="EMBL" id="QJA57177.1"/>
    </source>
</evidence>
<protein>
    <submittedName>
        <fullName evidence="1">Putative major capsid protein</fullName>
    </submittedName>
</protein>
<name>A0A6M3IJG2_9ZZZZ</name>
<dbReference type="EMBL" id="MT141258">
    <property type="protein sequence ID" value="QJA57177.1"/>
    <property type="molecule type" value="Genomic_DNA"/>
</dbReference>
<dbReference type="Pfam" id="PF17236">
    <property type="entry name" value="SU10_MCP"/>
    <property type="match status" value="1"/>
</dbReference>
<evidence type="ECO:0000313" key="2">
    <source>
        <dbReference type="EMBL" id="QJA78043.1"/>
    </source>
</evidence>
<gene>
    <name evidence="2" type="ORF">MM415A01152_0007</name>
    <name evidence="1" type="ORF">MM415B01692_0008</name>
</gene>